<dbReference type="EMBL" id="KF483846">
    <property type="protein sequence ID" value="AHC54883.1"/>
    <property type="molecule type" value="Genomic_DNA"/>
</dbReference>
<gene>
    <name evidence="2" type="ORF">TNS_ORF165</name>
</gene>
<reference evidence="2 3" key="1">
    <citation type="journal article" date="2014" name="Arch. Virol.">
        <title>Complete genome sequence of Tunisvirus, a new member of the proposed family Marseilleviridae.</title>
        <authorList>
            <person name="Aherfi S."/>
            <person name="Boughalmi M."/>
            <person name="Pagnier I."/>
            <person name="Fournous G."/>
            <person name="La Scola B."/>
            <person name="Raoult D."/>
            <person name="Colson P."/>
        </authorList>
    </citation>
    <scope>NUCLEOTIDE SEQUENCE [LARGE SCALE GENOMIC DNA]</scope>
    <source>
        <strain evidence="2 3">U484</strain>
    </source>
</reference>
<feature type="region of interest" description="Disordered" evidence="1">
    <location>
        <begin position="103"/>
        <end position="124"/>
    </location>
</feature>
<protein>
    <submittedName>
        <fullName evidence="2">Uncharacterized protein</fullName>
    </submittedName>
</protein>
<name>V9SDB6_9VIRU</name>
<evidence type="ECO:0000313" key="3">
    <source>
        <dbReference type="Proteomes" id="UP000232615"/>
    </source>
</evidence>
<sequence length="476" mass="54026">MRKRNKSNILKMLFVQKQPLNPIEGPIQPCIKRDPPRFVEAGKHWTANPGDIILDNATNPYLIDGTILAVARDRNKTQYGQKSYTFKVNKAFRPPLIDRDDLVPLSRLPRPTTQYRNNPSIPFQTMNPMSMEGRNYVKQQRCADNILPSFFHRVDQPQPDVVINLQQKLPSVSVETPKSFGLHLPTEGCTDPNIRKIGWEVTLRNKKAVEAKSNPSFSIGVQSQHNDVSLSEHNPKVFADAGRTFCLRNNNSSQQDISLQKRNPSVYADSKKEWFVHFNAEQPDIELDLHNPSVFANAGHSSMLRHTNTVEKDISLERKNPLVFAHAKKEYAVNLNDVSNTKDIFLEQKRPNASASSGRAQNIETIQDRNIELKQRVIHTNTGTGRRAMEFGNPEHSKKEAPRLANRVQTSASSGMENMVKETIRNEDIFLKQTLTPNKGDTYTSNSAMPVFCEKRPDVRIKSKERLRPASSGNWS</sequence>
<keyword evidence="3" id="KW-1185">Reference proteome</keyword>
<dbReference type="Proteomes" id="UP000232615">
    <property type="component" value="Segment"/>
</dbReference>
<accession>V9SDB6</accession>
<evidence type="ECO:0000256" key="1">
    <source>
        <dbReference type="SAM" id="MobiDB-lite"/>
    </source>
</evidence>
<organism evidence="2 3">
    <name type="scientific">Tunisvirus fontaine2</name>
    <dbReference type="NCBI Taxonomy" id="1421067"/>
    <lineage>
        <taxon>Viruses</taxon>
        <taxon>Varidnaviria</taxon>
        <taxon>Bamfordvirae</taxon>
        <taxon>Nucleocytoviricota</taxon>
        <taxon>Megaviricetes</taxon>
        <taxon>Pimascovirales</taxon>
        <taxon>Pimascovirales incertae sedis</taxon>
        <taxon>Marseilleviridae</taxon>
        <taxon>Losannavirus</taxon>
        <taxon>Losannavirus tunisense</taxon>
    </lineage>
</organism>
<proteinExistence type="predicted"/>
<evidence type="ECO:0000313" key="2">
    <source>
        <dbReference type="EMBL" id="AHC54883.1"/>
    </source>
</evidence>
<feature type="compositionally biased region" description="Polar residues" evidence="1">
    <location>
        <begin position="111"/>
        <end position="124"/>
    </location>
</feature>